<evidence type="ECO:0000256" key="2">
    <source>
        <dbReference type="ARBA" id="ARBA00023125"/>
    </source>
</evidence>
<dbReference type="OrthoDB" id="516574at2"/>
<accession>B8HX78</accession>
<keyword evidence="3" id="KW-0804">Transcription</keyword>
<dbReference type="InterPro" id="IPR018060">
    <property type="entry name" value="HTH_AraC"/>
</dbReference>
<gene>
    <name evidence="5" type="ordered locus">Cyan7425_2411</name>
</gene>
<dbReference type="HOGENOM" id="CLU_052345_4_1_3"/>
<evidence type="ECO:0000259" key="4">
    <source>
        <dbReference type="PROSITE" id="PS01124"/>
    </source>
</evidence>
<dbReference type="PROSITE" id="PS00041">
    <property type="entry name" value="HTH_ARAC_FAMILY_1"/>
    <property type="match status" value="1"/>
</dbReference>
<sequence length="333" mass="37194">MANGVSGIGCDQLWQVSRAKAHPADPYDAHDRIAICPSRLGEGYKRDIELRNGIYLTFHRYQLKENLIVDYIASEENECLEWMFTLSSAVRLPTGVQINQGQHLVAGLVSTEGHVEGLGHIPTIEIDIHLEPEILLNLIGHQVDVLPRELQRMLGRDATIPFSPVRAIPPAMQIALQQMLDCPYQGVIKQMYLESKAVEVLTLWLDQVGSMDSAPQPVPTLPAADLDRIHQAKEILLRHLEQPPSLMALARQVGMNDCSLKRGFKLVFGTTVFGYLHHYRMEQARSLLIENRVSVTAIAHRVGYTNLSAFSAAFRKKYGVSPRAMQISRGVCS</sequence>
<dbReference type="InterPro" id="IPR009057">
    <property type="entry name" value="Homeodomain-like_sf"/>
</dbReference>
<dbReference type="SMART" id="SM00342">
    <property type="entry name" value="HTH_ARAC"/>
    <property type="match status" value="1"/>
</dbReference>
<evidence type="ECO:0000256" key="3">
    <source>
        <dbReference type="ARBA" id="ARBA00023163"/>
    </source>
</evidence>
<dbReference type="EMBL" id="CP001344">
    <property type="protein sequence ID" value="ACL44769.1"/>
    <property type="molecule type" value="Genomic_DNA"/>
</dbReference>
<dbReference type="InterPro" id="IPR053142">
    <property type="entry name" value="PchR_regulatory_protein"/>
</dbReference>
<dbReference type="PANTHER" id="PTHR47893">
    <property type="entry name" value="REGULATORY PROTEIN PCHR"/>
    <property type="match status" value="1"/>
</dbReference>
<keyword evidence="2" id="KW-0238">DNA-binding</keyword>
<name>B8HX78_CYAP4</name>
<feature type="domain" description="HTH araC/xylS-type" evidence="4">
    <location>
        <begin position="230"/>
        <end position="328"/>
    </location>
</feature>
<dbReference type="SUPFAM" id="SSF46689">
    <property type="entry name" value="Homeodomain-like"/>
    <property type="match status" value="2"/>
</dbReference>
<dbReference type="PROSITE" id="PS01124">
    <property type="entry name" value="HTH_ARAC_FAMILY_2"/>
    <property type="match status" value="1"/>
</dbReference>
<evidence type="ECO:0000313" key="5">
    <source>
        <dbReference type="EMBL" id="ACL44769.1"/>
    </source>
</evidence>
<dbReference type="PANTHER" id="PTHR47893:SF1">
    <property type="entry name" value="REGULATORY PROTEIN PCHR"/>
    <property type="match status" value="1"/>
</dbReference>
<dbReference type="KEGG" id="cyn:Cyan7425_2411"/>
<reference evidence="5" key="1">
    <citation type="submission" date="2009-01" db="EMBL/GenBank/DDBJ databases">
        <title>Complete sequence of chromosome Cyanothece sp. PCC 7425.</title>
        <authorList>
            <consortium name="US DOE Joint Genome Institute"/>
            <person name="Lucas S."/>
            <person name="Copeland A."/>
            <person name="Lapidus A."/>
            <person name="Glavina del Rio T."/>
            <person name="Dalin E."/>
            <person name="Tice H."/>
            <person name="Bruce D."/>
            <person name="Goodwin L."/>
            <person name="Pitluck S."/>
            <person name="Sims D."/>
            <person name="Meineke L."/>
            <person name="Brettin T."/>
            <person name="Detter J.C."/>
            <person name="Han C."/>
            <person name="Larimer F."/>
            <person name="Land M."/>
            <person name="Hauser L."/>
            <person name="Kyrpides N."/>
            <person name="Ovchinnikova G."/>
            <person name="Liberton M."/>
            <person name="Stoeckel J."/>
            <person name="Banerjee A."/>
            <person name="Singh A."/>
            <person name="Page L."/>
            <person name="Sato H."/>
            <person name="Zhao L."/>
            <person name="Sherman L."/>
            <person name="Pakrasi H."/>
            <person name="Richardson P."/>
        </authorList>
    </citation>
    <scope>NUCLEOTIDE SEQUENCE</scope>
    <source>
        <strain evidence="5">PCC 7425</strain>
    </source>
</reference>
<dbReference type="STRING" id="395961.Cyan7425_2411"/>
<dbReference type="GO" id="GO:0003700">
    <property type="term" value="F:DNA-binding transcription factor activity"/>
    <property type="evidence" value="ECO:0007669"/>
    <property type="project" value="InterPro"/>
</dbReference>
<protein>
    <submittedName>
        <fullName evidence="5">Transcriptional regulator, AraC family</fullName>
    </submittedName>
</protein>
<dbReference type="InterPro" id="IPR020449">
    <property type="entry name" value="Tscrpt_reg_AraC-type_HTH"/>
</dbReference>
<dbReference type="AlphaFoldDB" id="B8HX78"/>
<keyword evidence="1" id="KW-0805">Transcription regulation</keyword>
<dbReference type="InterPro" id="IPR018062">
    <property type="entry name" value="HTH_AraC-typ_CS"/>
</dbReference>
<dbReference type="eggNOG" id="COG2207">
    <property type="taxonomic scope" value="Bacteria"/>
</dbReference>
<proteinExistence type="predicted"/>
<dbReference type="Gene3D" id="1.10.10.60">
    <property type="entry name" value="Homeodomain-like"/>
    <property type="match status" value="2"/>
</dbReference>
<dbReference type="PRINTS" id="PR00032">
    <property type="entry name" value="HTHARAC"/>
</dbReference>
<organism evidence="5">
    <name type="scientific">Cyanothece sp. (strain PCC 7425 / ATCC 29141)</name>
    <dbReference type="NCBI Taxonomy" id="395961"/>
    <lineage>
        <taxon>Bacteria</taxon>
        <taxon>Bacillati</taxon>
        <taxon>Cyanobacteriota</taxon>
        <taxon>Cyanophyceae</taxon>
        <taxon>Gomontiellales</taxon>
        <taxon>Cyanothecaceae</taxon>
        <taxon>Cyanothece</taxon>
    </lineage>
</organism>
<dbReference type="GO" id="GO:0043565">
    <property type="term" value="F:sequence-specific DNA binding"/>
    <property type="evidence" value="ECO:0007669"/>
    <property type="project" value="InterPro"/>
</dbReference>
<evidence type="ECO:0000256" key="1">
    <source>
        <dbReference type="ARBA" id="ARBA00023015"/>
    </source>
</evidence>
<dbReference type="Pfam" id="PF12833">
    <property type="entry name" value="HTH_18"/>
    <property type="match status" value="1"/>
</dbReference>